<sequence>MAPQDRLAQVSSHLNYPQGMLHGQVAIITGAGQGIGAEAAHLFANEGAKVVVADLDARTYRVPPIKQTGDMKCLTLLGNIEKCEAVAKAINDASARRAIAVAGDVTDSEYLKRLVQKAAEFGNGKIHIIVNNAGYTWDGVIHKLSDTQWEKMLAVHATAPFKLVQLAAPFFRVKDGEPRVIVNISSTSGIHGNAGQANYALAKAGVVGLTKTIAKEWGPQFGVRANTIAFGFVLTRLTQAKEAGAFITTPEGHKVALGIPTKQLSTKKGDEQDQYADIPLRRAASPAEAARSILGVVSPLFSYVNGQTIMVTGGRNM</sequence>
<evidence type="ECO:0000313" key="1">
    <source>
        <dbReference type="EMBL" id="KAI2393180.1"/>
    </source>
</evidence>
<protein>
    <submittedName>
        <fullName evidence="1">Uncharacterized protein</fullName>
    </submittedName>
</protein>
<name>A0ACB8V5M2_9EURO</name>
<proteinExistence type="predicted"/>
<gene>
    <name evidence="1" type="ORF">LOY88_000238</name>
</gene>
<reference evidence="1" key="1">
    <citation type="journal article" date="2022" name="bioRxiv">
        <title>Population genetic analysis of Ophidiomyces ophidiicola, the causative agent of snake fungal disease, indicates recent introductions to the USA.</title>
        <authorList>
            <person name="Ladner J.T."/>
            <person name="Palmer J.M."/>
            <person name="Ettinger C.L."/>
            <person name="Stajich J.E."/>
            <person name="Farrell T.M."/>
            <person name="Glorioso B.M."/>
            <person name="Lawson B."/>
            <person name="Price S.J."/>
            <person name="Stengle A.G."/>
            <person name="Grear D.A."/>
            <person name="Lorch J.M."/>
        </authorList>
    </citation>
    <scope>NUCLEOTIDE SEQUENCE</scope>
    <source>
        <strain evidence="1">NWHC 24266-5</strain>
    </source>
</reference>
<comment type="caution">
    <text evidence="1">The sequence shown here is derived from an EMBL/GenBank/DDBJ whole genome shotgun (WGS) entry which is preliminary data.</text>
</comment>
<dbReference type="EMBL" id="JALBCA010000003">
    <property type="protein sequence ID" value="KAI2393180.1"/>
    <property type="molecule type" value="Genomic_DNA"/>
</dbReference>
<accession>A0ACB8V5M2</accession>
<organism evidence="1">
    <name type="scientific">Ophidiomyces ophidiicola</name>
    <dbReference type="NCBI Taxonomy" id="1387563"/>
    <lineage>
        <taxon>Eukaryota</taxon>
        <taxon>Fungi</taxon>
        <taxon>Dikarya</taxon>
        <taxon>Ascomycota</taxon>
        <taxon>Pezizomycotina</taxon>
        <taxon>Eurotiomycetes</taxon>
        <taxon>Eurotiomycetidae</taxon>
        <taxon>Onygenales</taxon>
        <taxon>Onygenaceae</taxon>
        <taxon>Ophidiomyces</taxon>
    </lineage>
</organism>